<reference evidence="1 2" key="1">
    <citation type="submission" date="2019-03" db="EMBL/GenBank/DDBJ databases">
        <title>Genomic Encyclopedia of Type Strains, Phase IV (KMG-IV): sequencing the most valuable type-strain genomes for metagenomic binning, comparative biology and taxonomic classification.</title>
        <authorList>
            <person name="Goeker M."/>
        </authorList>
    </citation>
    <scope>NUCLEOTIDE SEQUENCE [LARGE SCALE GENOMIC DNA]</scope>
    <source>
        <strain evidence="1 2">DSM 16998</strain>
    </source>
</reference>
<dbReference type="AlphaFoldDB" id="A0A4R6QUV5"/>
<protein>
    <submittedName>
        <fullName evidence="1">Uncharacterized protein</fullName>
    </submittedName>
</protein>
<gene>
    <name evidence="1" type="ORF">DES47_101648</name>
</gene>
<sequence length="118" mass="13080">MSSASTPPRAVPTLTEVLVEGEAEREMEIAVEPGPAPILQAEQEDPAVVEARITQHVLVDLQRQVDLMLEYRLREALSPALARVCDMLIREARTELASTLRDVVARAVAQELARQRAR</sequence>
<dbReference type="Proteomes" id="UP000295361">
    <property type="component" value="Unassembled WGS sequence"/>
</dbReference>
<keyword evidence="2" id="KW-1185">Reference proteome</keyword>
<proteinExistence type="predicted"/>
<dbReference type="RefSeq" id="WP_133699200.1">
    <property type="nucleotide sequence ID" value="NZ_SNXS01000001.1"/>
</dbReference>
<name>A0A4R6QUV5_9BURK</name>
<comment type="caution">
    <text evidence="1">The sequence shown here is derived from an EMBL/GenBank/DDBJ whole genome shotgun (WGS) entry which is preliminary data.</text>
</comment>
<dbReference type="EMBL" id="SNXS01000001">
    <property type="protein sequence ID" value="TDP74585.1"/>
    <property type="molecule type" value="Genomic_DNA"/>
</dbReference>
<accession>A0A4R6QUV5</accession>
<evidence type="ECO:0000313" key="1">
    <source>
        <dbReference type="EMBL" id="TDP74585.1"/>
    </source>
</evidence>
<dbReference type="OrthoDB" id="9154315at2"/>
<evidence type="ECO:0000313" key="2">
    <source>
        <dbReference type="Proteomes" id="UP000295361"/>
    </source>
</evidence>
<dbReference type="InParanoid" id="A0A4R6QUV5"/>
<organism evidence="1 2">
    <name type="scientific">Roseateles toxinivorans</name>
    <dbReference type="NCBI Taxonomy" id="270368"/>
    <lineage>
        <taxon>Bacteria</taxon>
        <taxon>Pseudomonadati</taxon>
        <taxon>Pseudomonadota</taxon>
        <taxon>Betaproteobacteria</taxon>
        <taxon>Burkholderiales</taxon>
        <taxon>Sphaerotilaceae</taxon>
        <taxon>Roseateles</taxon>
    </lineage>
</organism>